<proteinExistence type="predicted"/>
<feature type="transmembrane region" description="Helical" evidence="1">
    <location>
        <begin position="50"/>
        <end position="72"/>
    </location>
</feature>
<reference evidence="4 5" key="1">
    <citation type="submission" date="2021-03" db="EMBL/GenBank/DDBJ databases">
        <title>Genomic Encyclopedia of Type Strains, Phase IV (KMG-IV): sequencing the most valuable type-strain genomes for metagenomic binning, comparative biology and taxonomic classification.</title>
        <authorList>
            <person name="Goeker M."/>
        </authorList>
    </citation>
    <scope>NUCLEOTIDE SEQUENCE [LARGE SCALE GENOMIC DNA]</scope>
    <source>
        <strain evidence="4 5">DSM 21600</strain>
    </source>
</reference>
<dbReference type="EMBL" id="JAGGJU010000001">
    <property type="protein sequence ID" value="MBP1848969.1"/>
    <property type="molecule type" value="Genomic_DNA"/>
</dbReference>
<dbReference type="NCBIfam" id="TIGR00254">
    <property type="entry name" value="GGDEF"/>
    <property type="match status" value="1"/>
</dbReference>
<evidence type="ECO:0000313" key="4">
    <source>
        <dbReference type="EMBL" id="MBP1848969.1"/>
    </source>
</evidence>
<dbReference type="SMART" id="SM00052">
    <property type="entry name" value="EAL"/>
    <property type="match status" value="1"/>
</dbReference>
<protein>
    <submittedName>
        <fullName evidence="4">Diguanylate cyclase (GGDEF)-like protein</fullName>
    </submittedName>
</protein>
<feature type="domain" description="GGDEF" evidence="3">
    <location>
        <begin position="362"/>
        <end position="496"/>
    </location>
</feature>
<feature type="domain" description="EAL" evidence="2">
    <location>
        <begin position="505"/>
        <end position="756"/>
    </location>
</feature>
<comment type="caution">
    <text evidence="4">The sequence shown here is derived from an EMBL/GenBank/DDBJ whole genome shotgun (WGS) entry which is preliminary data.</text>
</comment>
<dbReference type="Gene3D" id="3.20.20.450">
    <property type="entry name" value="EAL domain"/>
    <property type="match status" value="1"/>
</dbReference>
<keyword evidence="1" id="KW-0472">Membrane</keyword>
<dbReference type="InterPro" id="IPR035965">
    <property type="entry name" value="PAS-like_dom_sf"/>
</dbReference>
<accession>A0ABS4DTE8</accession>
<dbReference type="SUPFAM" id="SSF141868">
    <property type="entry name" value="EAL domain-like"/>
    <property type="match status" value="1"/>
</dbReference>
<organism evidence="4 5">
    <name type="scientific">Rhizobium halophytocola</name>
    <dbReference type="NCBI Taxonomy" id="735519"/>
    <lineage>
        <taxon>Bacteria</taxon>
        <taxon>Pseudomonadati</taxon>
        <taxon>Pseudomonadota</taxon>
        <taxon>Alphaproteobacteria</taxon>
        <taxon>Hyphomicrobiales</taxon>
        <taxon>Rhizobiaceae</taxon>
        <taxon>Rhizobium/Agrobacterium group</taxon>
        <taxon>Rhizobium</taxon>
    </lineage>
</organism>
<name>A0ABS4DTE8_9HYPH</name>
<dbReference type="InterPro" id="IPR043128">
    <property type="entry name" value="Rev_trsase/Diguanyl_cyclase"/>
</dbReference>
<dbReference type="SUPFAM" id="SSF55073">
    <property type="entry name" value="Nucleotide cyclase"/>
    <property type="match status" value="1"/>
</dbReference>
<feature type="transmembrane region" description="Helical" evidence="1">
    <location>
        <begin position="147"/>
        <end position="180"/>
    </location>
</feature>
<dbReference type="PROSITE" id="PS50883">
    <property type="entry name" value="EAL"/>
    <property type="match status" value="1"/>
</dbReference>
<dbReference type="Gene3D" id="3.30.70.270">
    <property type="match status" value="1"/>
</dbReference>
<feature type="transmembrane region" description="Helical" evidence="1">
    <location>
        <begin position="118"/>
        <end position="135"/>
    </location>
</feature>
<evidence type="ECO:0000259" key="3">
    <source>
        <dbReference type="PROSITE" id="PS50887"/>
    </source>
</evidence>
<dbReference type="PANTHER" id="PTHR44757:SF2">
    <property type="entry name" value="BIOFILM ARCHITECTURE MAINTENANCE PROTEIN MBAA"/>
    <property type="match status" value="1"/>
</dbReference>
<dbReference type="RefSeq" id="WP_209941722.1">
    <property type="nucleotide sequence ID" value="NZ_JAGGJU010000001.1"/>
</dbReference>
<dbReference type="PROSITE" id="PS50887">
    <property type="entry name" value="GGDEF"/>
    <property type="match status" value="1"/>
</dbReference>
<dbReference type="PANTHER" id="PTHR44757">
    <property type="entry name" value="DIGUANYLATE CYCLASE DGCP"/>
    <property type="match status" value="1"/>
</dbReference>
<dbReference type="InterPro" id="IPR000160">
    <property type="entry name" value="GGDEF_dom"/>
</dbReference>
<dbReference type="InterPro" id="IPR035919">
    <property type="entry name" value="EAL_sf"/>
</dbReference>
<dbReference type="Pfam" id="PF00563">
    <property type="entry name" value="EAL"/>
    <property type="match status" value="1"/>
</dbReference>
<keyword evidence="1" id="KW-0812">Transmembrane</keyword>
<keyword evidence="1" id="KW-1133">Transmembrane helix</keyword>
<gene>
    <name evidence="4" type="ORF">J2Z17_000386</name>
</gene>
<evidence type="ECO:0000313" key="5">
    <source>
        <dbReference type="Proteomes" id="UP000759443"/>
    </source>
</evidence>
<evidence type="ECO:0000259" key="2">
    <source>
        <dbReference type="PROSITE" id="PS50883"/>
    </source>
</evidence>
<dbReference type="CDD" id="cd01949">
    <property type="entry name" value="GGDEF"/>
    <property type="match status" value="1"/>
</dbReference>
<dbReference type="Pfam" id="PF12860">
    <property type="entry name" value="PAS_7"/>
    <property type="match status" value="1"/>
</dbReference>
<dbReference type="Proteomes" id="UP000759443">
    <property type="component" value="Unassembled WGS sequence"/>
</dbReference>
<dbReference type="Pfam" id="PF00990">
    <property type="entry name" value="GGDEF"/>
    <property type="match status" value="1"/>
</dbReference>
<dbReference type="SMART" id="SM00267">
    <property type="entry name" value="GGDEF"/>
    <property type="match status" value="1"/>
</dbReference>
<dbReference type="InterPro" id="IPR052155">
    <property type="entry name" value="Biofilm_reg_signaling"/>
</dbReference>
<dbReference type="CDD" id="cd01948">
    <property type="entry name" value="EAL"/>
    <property type="match status" value="1"/>
</dbReference>
<dbReference type="SUPFAM" id="SSF55785">
    <property type="entry name" value="PYP-like sensor domain (PAS domain)"/>
    <property type="match status" value="1"/>
</dbReference>
<dbReference type="Gene3D" id="3.30.450.20">
    <property type="entry name" value="PAS domain"/>
    <property type="match status" value="1"/>
</dbReference>
<evidence type="ECO:0000256" key="1">
    <source>
        <dbReference type="SAM" id="Phobius"/>
    </source>
</evidence>
<dbReference type="InterPro" id="IPR029787">
    <property type="entry name" value="Nucleotide_cyclase"/>
</dbReference>
<keyword evidence="5" id="KW-1185">Reference proteome</keyword>
<feature type="transmembrane region" description="Helical" evidence="1">
    <location>
        <begin position="92"/>
        <end position="112"/>
    </location>
</feature>
<feature type="transmembrane region" description="Helical" evidence="1">
    <location>
        <begin position="21"/>
        <end position="44"/>
    </location>
</feature>
<dbReference type="InterPro" id="IPR001633">
    <property type="entry name" value="EAL_dom"/>
</dbReference>
<sequence length="767" mass="84601">MKVWSDHALPPEVRQSLVGSLFANRATLLTGVLVHVFVYLVVFHKTADPFFIALCFAILAIFLYRAQVFLRFGRADKPASTAADAWRWERRYLVGATLTAATLGIGCGYAVYGYADSFVELACISVTLASMVSIVGRNYGSERAVDLQCLACCLPIIVGALGSGDLYMILLSLLLLPFILTTRLMAAAARDFLAENVIASRQMKKMVDSFDTALNNMTHGLIMLDPDSRIQVINRKACHLLRLGDRNRLQGCALEVALEFGARDAAGPEPLSHVLLDQIRSLGGGAQDRVQMHISDELILEFSANRRPEGGVVLIFEDVTARITAERRVLDMVRYDSLTGLPLRDHFIELVGDRMGDPDGEAAAGLMLLDVDGFRHVNDLKGHLTGDELLIAIARRLKSVLPSAPVARLVGDQFVVFLLDPGGADGLTARMEDLRVALGQDYDLPGSMVRVKFSAGGLVGAEDDDRLLQQEWRRRLDLALFESKARGGNSLTMFTCDIDARYVERQRLEDDLRQAVAEGALTIVYQPVYTADGTRIDRCEALARWHHPVKGHIAPNIFIPIAEEIGIISDVTRVVMEQACRDCMTWPEPVSVSVNLSSQDLRDERIVEVIRNALASSGLSASRLHVEITETSLMEEIATARAVLDRLQEDGLTIAIDDFGTGFSSLSYLDRLPAQVVKIDRSFVLDIANQPRRLQLLQGIVQLTRRLGLEIVVEGIETEDQLALVNKHKCADFVQGFVYSTPIQGDRIADLVEQARRKYGVRGIHVA</sequence>